<comment type="similarity">
    <text evidence="3">Belongs to the VOPP1/ECOP family.</text>
</comment>
<keyword evidence="12" id="KW-0968">Cytoplasmic vesicle</keyword>
<proteinExistence type="inferred from homology"/>
<feature type="non-terminal residue" evidence="19">
    <location>
        <position position="275"/>
    </location>
</feature>
<evidence type="ECO:0000256" key="4">
    <source>
        <dbReference type="ARBA" id="ARBA00022692"/>
    </source>
</evidence>
<organism evidence="19 20">
    <name type="scientific">Diploptera punctata</name>
    <name type="common">Pacific beetle cockroach</name>
    <dbReference type="NCBI Taxonomy" id="6984"/>
    <lineage>
        <taxon>Eukaryota</taxon>
        <taxon>Metazoa</taxon>
        <taxon>Ecdysozoa</taxon>
        <taxon>Arthropoda</taxon>
        <taxon>Hexapoda</taxon>
        <taxon>Insecta</taxon>
        <taxon>Pterygota</taxon>
        <taxon>Neoptera</taxon>
        <taxon>Polyneoptera</taxon>
        <taxon>Dictyoptera</taxon>
        <taxon>Blattodea</taxon>
        <taxon>Blaberoidea</taxon>
        <taxon>Blaberidae</taxon>
        <taxon>Diplopterinae</taxon>
        <taxon>Diploptera</taxon>
    </lineage>
</organism>
<dbReference type="PANTHER" id="PTHR14971:SF2">
    <property type="entry name" value="VESICULAR, OVEREXPRESSED IN CANCER, PROSURVIVAL PROTEIN 1"/>
    <property type="match status" value="1"/>
</dbReference>
<feature type="region of interest" description="Disordered" evidence="17">
    <location>
        <begin position="97"/>
        <end position="121"/>
    </location>
</feature>
<reference evidence="19" key="1">
    <citation type="journal article" date="2023" name="IScience">
        <title>Live-bearing cockroach genome reveals convergent evolutionary mechanisms linked to viviparity in insects and beyond.</title>
        <authorList>
            <person name="Fouks B."/>
            <person name="Harrison M.C."/>
            <person name="Mikhailova A.A."/>
            <person name="Marchal E."/>
            <person name="English S."/>
            <person name="Carruthers M."/>
            <person name="Jennings E.C."/>
            <person name="Chiamaka E.L."/>
            <person name="Frigard R.A."/>
            <person name="Pippel M."/>
            <person name="Attardo G.M."/>
            <person name="Benoit J.B."/>
            <person name="Bornberg-Bauer E."/>
            <person name="Tobe S.S."/>
        </authorList>
    </citation>
    <scope>NUCLEOTIDE SEQUENCE</scope>
    <source>
        <strain evidence="19">Stay&amp;Tobe</strain>
    </source>
</reference>
<dbReference type="Proteomes" id="UP001233999">
    <property type="component" value="Unassembled WGS sequence"/>
</dbReference>
<evidence type="ECO:0000256" key="8">
    <source>
        <dbReference type="ARBA" id="ARBA00023015"/>
    </source>
</evidence>
<feature type="non-terminal residue" evidence="19">
    <location>
        <position position="1"/>
    </location>
</feature>
<dbReference type="AlphaFoldDB" id="A0AAD8ESE9"/>
<evidence type="ECO:0000256" key="2">
    <source>
        <dbReference type="ARBA" id="ARBA00004656"/>
    </source>
</evidence>
<comment type="caution">
    <text evidence="19">The sequence shown here is derived from an EMBL/GenBank/DDBJ whole genome shotgun (WGS) entry which is preliminary data.</text>
</comment>
<keyword evidence="20" id="KW-1185">Reference proteome</keyword>
<protein>
    <recommendedName>
        <fullName evidence="14">WW domain binding protein VOPP1</fullName>
    </recommendedName>
    <alternativeName>
        <fullName evidence="15">Vesicular, overexpressed in cancer, prosurvival protein 1</fullName>
    </alternativeName>
</protein>
<evidence type="ECO:0000256" key="5">
    <source>
        <dbReference type="ARBA" id="ARBA00022729"/>
    </source>
</evidence>
<sequence length="275" mass="31598">KPHPFKYTGSIFALALCVVDAKFCAFELHGERRYYTCPRNEYCCNFGCCVSPAFQFYQLWYYWLLVIFMFLLCSGGGWWYRYWLQSRYRTVLPVTNSNSRHSRVPTRTSSQPRRPRPRVARVSYNPSRDAVVLHRIWKGPRNCPPPSYNSTQGELSTDSNNQSRISGQECPYYQLYGPPPSYDSPTQIETTNATSTGGDVANNVITCQETAGSSHHDDNSPLERTSDKSSITSNPVHTAQAEFFPQEAPYSRTTRTSFSIHQQHVRHLIPRETQR</sequence>
<feature type="transmembrane region" description="Helical" evidence="18">
    <location>
        <begin position="60"/>
        <end position="80"/>
    </location>
</feature>
<evidence type="ECO:0000256" key="12">
    <source>
        <dbReference type="ARBA" id="ARBA00023329"/>
    </source>
</evidence>
<feature type="region of interest" description="Disordered" evidence="17">
    <location>
        <begin position="142"/>
        <end position="234"/>
    </location>
</feature>
<dbReference type="InterPro" id="IPR026229">
    <property type="entry name" value="VOPP1"/>
</dbReference>
<evidence type="ECO:0000256" key="3">
    <source>
        <dbReference type="ARBA" id="ARBA00006655"/>
    </source>
</evidence>
<gene>
    <name evidence="19" type="ORF">L9F63_026250</name>
</gene>
<evidence type="ECO:0000256" key="1">
    <source>
        <dbReference type="ARBA" id="ARBA00004156"/>
    </source>
</evidence>
<keyword evidence="10" id="KW-0804">Transcription</keyword>
<evidence type="ECO:0000256" key="13">
    <source>
        <dbReference type="ARBA" id="ARBA00035628"/>
    </source>
</evidence>
<dbReference type="PANTHER" id="PTHR14971">
    <property type="entry name" value="VESICULAR, OVEREXPRESSED IN CANCER, PROSURVIVAL PROTEIN 1"/>
    <property type="match status" value="1"/>
</dbReference>
<keyword evidence="7 18" id="KW-1133">Transmembrane helix</keyword>
<evidence type="ECO:0000256" key="16">
    <source>
        <dbReference type="ARBA" id="ARBA00046288"/>
    </source>
</evidence>
<evidence type="ECO:0000256" key="11">
    <source>
        <dbReference type="ARBA" id="ARBA00023228"/>
    </source>
</evidence>
<evidence type="ECO:0000313" key="20">
    <source>
        <dbReference type="Proteomes" id="UP001233999"/>
    </source>
</evidence>
<name>A0AAD8ESE9_DIPPU</name>
<evidence type="ECO:0000313" key="19">
    <source>
        <dbReference type="EMBL" id="KAJ9600611.1"/>
    </source>
</evidence>
<evidence type="ECO:0000256" key="7">
    <source>
        <dbReference type="ARBA" id="ARBA00022989"/>
    </source>
</evidence>
<evidence type="ECO:0000256" key="6">
    <source>
        <dbReference type="ARBA" id="ARBA00022753"/>
    </source>
</evidence>
<reference evidence="19" key="2">
    <citation type="submission" date="2023-05" db="EMBL/GenBank/DDBJ databases">
        <authorList>
            <person name="Fouks B."/>
        </authorList>
    </citation>
    <scope>NUCLEOTIDE SEQUENCE</scope>
    <source>
        <strain evidence="19">Stay&amp;Tobe</strain>
        <tissue evidence="19">Testes</tissue>
    </source>
</reference>
<evidence type="ECO:0000256" key="9">
    <source>
        <dbReference type="ARBA" id="ARBA00023136"/>
    </source>
</evidence>
<accession>A0AAD8ESE9</accession>
<keyword evidence="6" id="KW-0967">Endosome</keyword>
<evidence type="ECO:0000256" key="14">
    <source>
        <dbReference type="ARBA" id="ARBA00035708"/>
    </source>
</evidence>
<comment type="subcellular location">
    <subcellularLocation>
        <location evidence="1">Cytoplasmic vesicle membrane</location>
    </subcellularLocation>
    <subcellularLocation>
        <location evidence="16">Endomembrane system</location>
        <topology evidence="16">Single-pass type I membrane protein</topology>
    </subcellularLocation>
    <subcellularLocation>
        <location evidence="13">Late endosome membrane</location>
        <topology evidence="13">Single-pass membrane protein</topology>
    </subcellularLocation>
    <subcellularLocation>
        <location evidence="2">Lysosome membrane</location>
    </subcellularLocation>
</comment>
<keyword evidence="11" id="KW-0458">Lysosome</keyword>
<keyword evidence="5" id="KW-0732">Signal</keyword>
<evidence type="ECO:0000256" key="18">
    <source>
        <dbReference type="SAM" id="Phobius"/>
    </source>
</evidence>
<dbReference type="EMBL" id="JASPKZ010000241">
    <property type="protein sequence ID" value="KAJ9600611.1"/>
    <property type="molecule type" value="Genomic_DNA"/>
</dbReference>
<keyword evidence="4 18" id="KW-0812">Transmembrane</keyword>
<evidence type="ECO:0000256" key="10">
    <source>
        <dbReference type="ARBA" id="ARBA00023163"/>
    </source>
</evidence>
<feature type="compositionally biased region" description="Polar residues" evidence="17">
    <location>
        <begin position="183"/>
        <end position="213"/>
    </location>
</feature>
<feature type="compositionally biased region" description="Basic and acidic residues" evidence="17">
    <location>
        <begin position="214"/>
        <end position="227"/>
    </location>
</feature>
<evidence type="ECO:0000256" key="15">
    <source>
        <dbReference type="ARBA" id="ARBA00035715"/>
    </source>
</evidence>
<keyword evidence="9 18" id="KW-0472">Membrane</keyword>
<keyword evidence="8" id="KW-0805">Transcription regulation</keyword>
<dbReference type="GO" id="GO:0005765">
    <property type="term" value="C:lysosomal membrane"/>
    <property type="evidence" value="ECO:0007669"/>
    <property type="project" value="UniProtKB-SubCell"/>
</dbReference>
<dbReference type="GO" id="GO:0031902">
    <property type="term" value="C:late endosome membrane"/>
    <property type="evidence" value="ECO:0007669"/>
    <property type="project" value="UniProtKB-SubCell"/>
</dbReference>
<evidence type="ECO:0000256" key="17">
    <source>
        <dbReference type="SAM" id="MobiDB-lite"/>
    </source>
</evidence>
<feature type="compositionally biased region" description="Polar residues" evidence="17">
    <location>
        <begin position="148"/>
        <end position="166"/>
    </location>
</feature>